<dbReference type="Gene3D" id="3.40.50.2300">
    <property type="match status" value="1"/>
</dbReference>
<dbReference type="Gene3D" id="3.40.50.300">
    <property type="entry name" value="P-loop containing nucleotide triphosphate hydrolases"/>
    <property type="match status" value="1"/>
</dbReference>
<feature type="domain" description="Sigma-54 factor interaction" evidence="7">
    <location>
        <begin position="156"/>
        <end position="384"/>
    </location>
</feature>
<dbReference type="InterPro" id="IPR025944">
    <property type="entry name" value="Sigma_54_int_dom_CS"/>
</dbReference>
<dbReference type="InterPro" id="IPR058031">
    <property type="entry name" value="AAA_lid_NorR"/>
</dbReference>
<dbReference type="InterPro" id="IPR025943">
    <property type="entry name" value="Sigma_54_int_dom_ATP-bd_2"/>
</dbReference>
<dbReference type="InterPro" id="IPR003593">
    <property type="entry name" value="AAA+_ATPase"/>
</dbReference>
<evidence type="ECO:0000259" key="9">
    <source>
        <dbReference type="PROSITE" id="PS50931"/>
    </source>
</evidence>
<dbReference type="PROSITE" id="PS00688">
    <property type="entry name" value="SIGMA54_INTERACT_3"/>
    <property type="match status" value="1"/>
</dbReference>
<evidence type="ECO:0000256" key="2">
    <source>
        <dbReference type="ARBA" id="ARBA00022840"/>
    </source>
</evidence>
<name>C4XIA0_SOLM1</name>
<feature type="domain" description="Response regulatory" evidence="8">
    <location>
        <begin position="10"/>
        <end position="126"/>
    </location>
</feature>
<dbReference type="Pfam" id="PF00158">
    <property type="entry name" value="Sigma54_activat"/>
    <property type="match status" value="1"/>
</dbReference>
<dbReference type="GO" id="GO:0043565">
    <property type="term" value="F:sequence-specific DNA binding"/>
    <property type="evidence" value="ECO:0007669"/>
    <property type="project" value="InterPro"/>
</dbReference>
<reference evidence="10 11" key="1">
    <citation type="journal article" date="2009" name="Genome Res.">
        <title>Whole genome sequence of Desulfovibrio magneticus strain RS-1 revealed common gene clusters in magnetotactic bacteria.</title>
        <authorList>
            <person name="Nakazawa H."/>
            <person name="Arakaki A."/>
            <person name="Narita-Yamada S."/>
            <person name="Yashiro I."/>
            <person name="Jinno K."/>
            <person name="Aoki N."/>
            <person name="Tsuruyama A."/>
            <person name="Okamura Y."/>
            <person name="Tanikawa S."/>
            <person name="Fujita N."/>
            <person name="Takeyama H."/>
            <person name="Matsunaga T."/>
        </authorList>
    </citation>
    <scope>NUCLEOTIDE SEQUENCE [LARGE SCALE GENOMIC DNA]</scope>
    <source>
        <strain evidence="11">ATCC 700980 / DSM 13731 / RS-1</strain>
    </source>
</reference>
<dbReference type="InterPro" id="IPR025662">
    <property type="entry name" value="Sigma_54_int_dom_ATP-bd_1"/>
</dbReference>
<evidence type="ECO:0000259" key="8">
    <source>
        <dbReference type="PROSITE" id="PS50110"/>
    </source>
</evidence>
<dbReference type="PROSITE" id="PS50110">
    <property type="entry name" value="RESPONSE_REGULATORY"/>
    <property type="match status" value="1"/>
</dbReference>
<keyword evidence="6" id="KW-0597">Phosphoprotein</keyword>
<dbReference type="RefSeq" id="WP_012750143.1">
    <property type="nucleotide sequence ID" value="NC_012796.1"/>
</dbReference>
<evidence type="ECO:0000256" key="3">
    <source>
        <dbReference type="ARBA" id="ARBA00023015"/>
    </source>
</evidence>
<proteinExistence type="predicted"/>
<keyword evidence="3" id="KW-0805">Transcription regulation</keyword>
<evidence type="ECO:0000256" key="1">
    <source>
        <dbReference type="ARBA" id="ARBA00022741"/>
    </source>
</evidence>
<dbReference type="CDD" id="cd00009">
    <property type="entry name" value="AAA"/>
    <property type="match status" value="1"/>
</dbReference>
<dbReference type="FunFam" id="3.40.50.300:FF:000006">
    <property type="entry name" value="DNA-binding transcriptional regulator NtrC"/>
    <property type="match status" value="1"/>
</dbReference>
<gene>
    <name evidence="10" type="ordered locus">DMR_05710</name>
</gene>
<dbReference type="PANTHER" id="PTHR32071:SF13">
    <property type="entry name" value="RESPONSE REGULATOR HSFA"/>
    <property type="match status" value="1"/>
</dbReference>
<dbReference type="Gene3D" id="1.10.10.60">
    <property type="entry name" value="Homeodomain-like"/>
    <property type="match status" value="1"/>
</dbReference>
<dbReference type="SUPFAM" id="SSF52172">
    <property type="entry name" value="CheY-like"/>
    <property type="match status" value="1"/>
</dbReference>
<dbReference type="PANTHER" id="PTHR32071">
    <property type="entry name" value="TRANSCRIPTIONAL REGULATORY PROTEIN"/>
    <property type="match status" value="1"/>
</dbReference>
<evidence type="ECO:0000256" key="5">
    <source>
        <dbReference type="ARBA" id="ARBA00023163"/>
    </source>
</evidence>
<dbReference type="Pfam" id="PF00072">
    <property type="entry name" value="Response_reg"/>
    <property type="match status" value="1"/>
</dbReference>
<organism evidence="10 11">
    <name type="scientific">Solidesulfovibrio magneticus (strain ATCC 700980 / DSM 13731 / RS-1)</name>
    <name type="common">Desulfovibrio magneticus</name>
    <dbReference type="NCBI Taxonomy" id="573370"/>
    <lineage>
        <taxon>Bacteria</taxon>
        <taxon>Pseudomonadati</taxon>
        <taxon>Thermodesulfobacteriota</taxon>
        <taxon>Desulfovibrionia</taxon>
        <taxon>Desulfovibrionales</taxon>
        <taxon>Desulfovibrionaceae</taxon>
        <taxon>Solidesulfovibrio</taxon>
    </lineage>
</organism>
<dbReference type="InterPro" id="IPR027417">
    <property type="entry name" value="P-loop_NTPase"/>
</dbReference>
<dbReference type="PROSITE" id="PS50045">
    <property type="entry name" value="SIGMA54_INTERACT_4"/>
    <property type="match status" value="1"/>
</dbReference>
<dbReference type="GO" id="GO:0003700">
    <property type="term" value="F:DNA-binding transcription factor activity"/>
    <property type="evidence" value="ECO:0007669"/>
    <property type="project" value="InterPro"/>
</dbReference>
<dbReference type="GO" id="GO:0005524">
    <property type="term" value="F:ATP binding"/>
    <property type="evidence" value="ECO:0007669"/>
    <property type="project" value="UniProtKB-KW"/>
</dbReference>
<dbReference type="GO" id="GO:0000160">
    <property type="term" value="P:phosphorelay signal transduction system"/>
    <property type="evidence" value="ECO:0007669"/>
    <property type="project" value="InterPro"/>
</dbReference>
<dbReference type="EMBL" id="AP010904">
    <property type="protein sequence ID" value="BAH74062.1"/>
    <property type="molecule type" value="Genomic_DNA"/>
</dbReference>
<keyword evidence="1" id="KW-0547">Nucleotide-binding</keyword>
<dbReference type="Proteomes" id="UP000009071">
    <property type="component" value="Chromosome"/>
</dbReference>
<dbReference type="InterPro" id="IPR011006">
    <property type="entry name" value="CheY-like_superfamily"/>
</dbReference>
<dbReference type="PROSITE" id="PS50931">
    <property type="entry name" value="HTH_LYSR"/>
    <property type="match status" value="1"/>
</dbReference>
<dbReference type="Pfam" id="PF25601">
    <property type="entry name" value="AAA_lid_14"/>
    <property type="match status" value="1"/>
</dbReference>
<dbReference type="OrthoDB" id="9763792at2"/>
<dbReference type="InterPro" id="IPR002078">
    <property type="entry name" value="Sigma_54_int"/>
</dbReference>
<keyword evidence="2" id="KW-0067">ATP-binding</keyword>
<evidence type="ECO:0000313" key="11">
    <source>
        <dbReference type="Proteomes" id="UP000009071"/>
    </source>
</evidence>
<dbReference type="CDD" id="cd00156">
    <property type="entry name" value="REC"/>
    <property type="match status" value="1"/>
</dbReference>
<keyword evidence="11" id="KW-1185">Reference proteome</keyword>
<dbReference type="SMART" id="SM00448">
    <property type="entry name" value="REC"/>
    <property type="match status" value="1"/>
</dbReference>
<dbReference type="PRINTS" id="PR01590">
    <property type="entry name" value="HTHFIS"/>
</dbReference>
<dbReference type="Pfam" id="PF02954">
    <property type="entry name" value="HTH_8"/>
    <property type="match status" value="1"/>
</dbReference>
<evidence type="ECO:0000256" key="4">
    <source>
        <dbReference type="ARBA" id="ARBA00023125"/>
    </source>
</evidence>
<dbReference type="InterPro" id="IPR000847">
    <property type="entry name" value="LysR_HTH_N"/>
</dbReference>
<evidence type="ECO:0000313" key="10">
    <source>
        <dbReference type="EMBL" id="BAH74062.1"/>
    </source>
</evidence>
<dbReference type="HOGENOM" id="CLU_000445_0_6_7"/>
<dbReference type="InterPro" id="IPR002197">
    <property type="entry name" value="HTH_Fis"/>
</dbReference>
<evidence type="ECO:0000256" key="6">
    <source>
        <dbReference type="PROSITE-ProRule" id="PRU00169"/>
    </source>
</evidence>
<dbReference type="STRING" id="573370.DMR_05710"/>
<feature type="domain" description="HTH lysR-type" evidence="9">
    <location>
        <begin position="434"/>
        <end position="471"/>
    </location>
</feature>
<evidence type="ECO:0000259" key="7">
    <source>
        <dbReference type="PROSITE" id="PS50045"/>
    </source>
</evidence>
<dbReference type="SUPFAM" id="SSF52540">
    <property type="entry name" value="P-loop containing nucleoside triphosphate hydrolases"/>
    <property type="match status" value="1"/>
</dbReference>
<keyword evidence="4" id="KW-0238">DNA-binding</keyword>
<dbReference type="Gene3D" id="1.10.8.60">
    <property type="match status" value="1"/>
</dbReference>
<dbReference type="AlphaFoldDB" id="C4XIA0"/>
<accession>C4XIA0</accession>
<protein>
    <submittedName>
        <fullName evidence="10">Response regulator</fullName>
    </submittedName>
</protein>
<dbReference type="InterPro" id="IPR001789">
    <property type="entry name" value="Sig_transdc_resp-reg_receiver"/>
</dbReference>
<dbReference type="eggNOG" id="COG2204">
    <property type="taxonomic scope" value="Bacteria"/>
</dbReference>
<dbReference type="PROSITE" id="PS00675">
    <property type="entry name" value="SIGMA54_INTERACT_1"/>
    <property type="match status" value="1"/>
</dbReference>
<sequence>MSDTPFPAFGILLVDDEPAWLRSLSLTLESSAGVTNLFLCQDSRDVLPLLQKGGIRLALLDLTMPGLSGEELLARIGEEHPEVAVIIVSGVNQLDTAVRCMKLGAFDYYVKTDEEDRIVSGVLRAIRMIEMRDENRAVSDSLAAGTLSRPEAFAGIVTRSRAMFQVFAYIEAVAKSSQPLLVTGESGVGKENVVRAVHGLSGRTGPLVAVNVAGLDDTVFADTLFGHVRGAYTGAEAARKGMIEEAAGGTLFLDEIGDLSIASQVKLLRLLQEGEYFALGSDLPKRLQARVVVATHRDLAVEEAAGRFRRDLYFRLRTHQTRIPPLRERREDIEPLARHFLAEAAAAMGKPVPAMPRELPGCLAGYAFPGNIRELRAMLYDAVSLTTGPALALDGIQAAVGRCDACREAPPANLFAGCDRLPTFAEAAELLVDEALARAGGNQTLAARLLGVSQPALSKRLKARRDAEGGE</sequence>
<dbReference type="KEGG" id="dma:DMR_05710"/>
<dbReference type="InterPro" id="IPR009057">
    <property type="entry name" value="Homeodomain-like_sf"/>
</dbReference>
<dbReference type="SMART" id="SM00382">
    <property type="entry name" value="AAA"/>
    <property type="match status" value="1"/>
</dbReference>
<dbReference type="SUPFAM" id="SSF46689">
    <property type="entry name" value="Homeodomain-like"/>
    <property type="match status" value="1"/>
</dbReference>
<dbReference type="PROSITE" id="PS00676">
    <property type="entry name" value="SIGMA54_INTERACT_2"/>
    <property type="match status" value="1"/>
</dbReference>
<keyword evidence="5" id="KW-0804">Transcription</keyword>
<feature type="modified residue" description="4-aspartylphosphate" evidence="6">
    <location>
        <position position="61"/>
    </location>
</feature>